<evidence type="ECO:0000313" key="2">
    <source>
        <dbReference type="Proteomes" id="UP000094379"/>
    </source>
</evidence>
<organism evidence="1 2">
    <name type="scientific">Methylophaga muralis</name>
    <dbReference type="NCBI Taxonomy" id="291169"/>
    <lineage>
        <taxon>Bacteria</taxon>
        <taxon>Pseudomonadati</taxon>
        <taxon>Pseudomonadota</taxon>
        <taxon>Gammaproteobacteria</taxon>
        <taxon>Thiotrichales</taxon>
        <taxon>Piscirickettsiaceae</taxon>
        <taxon>Methylophaga</taxon>
    </lineage>
</organism>
<protein>
    <submittedName>
        <fullName evidence="1">Uncharacterized protein</fullName>
    </submittedName>
</protein>
<dbReference type="AlphaFoldDB" id="A0A1E3GQ84"/>
<dbReference type="InterPro" id="IPR007523">
    <property type="entry name" value="NDUFAF3/AAMDC"/>
</dbReference>
<keyword evidence="2" id="KW-1185">Reference proteome</keyword>
<sequence>MKISQEAVTDALVIKSYGDGFLLIQSSNQPQQQITHNCILTPEGIFDALDLNRFDENISDTQIKKIKSFQADVVILVKDDGLTSHSIKITHTFAQYGISLEIMSLGAACRTYNLLLNEGRKPILLLDLESECG</sequence>
<dbReference type="Proteomes" id="UP000094379">
    <property type="component" value="Unassembled WGS sequence"/>
</dbReference>
<dbReference type="STRING" id="291169.A9E74_02088"/>
<dbReference type="EMBL" id="MCRI01000025">
    <property type="protein sequence ID" value="ODN66208.1"/>
    <property type="molecule type" value="Genomic_DNA"/>
</dbReference>
<comment type="caution">
    <text evidence="1">The sequence shown here is derived from an EMBL/GenBank/DDBJ whole genome shotgun (WGS) entry which is preliminary data.</text>
</comment>
<gene>
    <name evidence="1" type="ORF">A9E74_02088</name>
</gene>
<accession>A0A1E3GQ84</accession>
<dbReference type="RefSeq" id="WP_069296503.1">
    <property type="nucleotide sequence ID" value="NZ_MCRI01000025.1"/>
</dbReference>
<evidence type="ECO:0000313" key="1">
    <source>
        <dbReference type="EMBL" id="ODN66208.1"/>
    </source>
</evidence>
<dbReference type="Gene3D" id="3.40.1230.10">
    <property type="entry name" value="MTH938-like"/>
    <property type="match status" value="1"/>
</dbReference>
<dbReference type="Pfam" id="PF04430">
    <property type="entry name" value="DUF498"/>
    <property type="match status" value="1"/>
</dbReference>
<reference evidence="1 2" key="1">
    <citation type="submission" date="2016-07" db="EMBL/GenBank/DDBJ databases">
        <title>Draft Genome Sequence of Methylophaga muralis Bur 1.</title>
        <authorList>
            <person name="Vasilenko O.V."/>
            <person name="Doronina N.V."/>
            <person name="Shmareva M.N."/>
            <person name="Tarlachkov S.V."/>
            <person name="Mustakhimov I."/>
            <person name="Trotsenko Y.A."/>
        </authorList>
    </citation>
    <scope>NUCLEOTIDE SEQUENCE [LARGE SCALE GENOMIC DNA]</scope>
    <source>
        <strain evidence="1 2">Bur 1</strain>
    </source>
</reference>
<dbReference type="InterPro" id="IPR036748">
    <property type="entry name" value="MTH938-like_sf"/>
</dbReference>
<dbReference type="SUPFAM" id="SSF64076">
    <property type="entry name" value="MTH938-like"/>
    <property type="match status" value="1"/>
</dbReference>
<name>A0A1E3GQ84_9GAMM</name>
<proteinExistence type="predicted"/>